<dbReference type="Proteomes" id="UP000316621">
    <property type="component" value="Chromosome 9"/>
</dbReference>
<evidence type="ECO:0000313" key="2">
    <source>
        <dbReference type="EMBL" id="RZC77078.1"/>
    </source>
</evidence>
<protein>
    <submittedName>
        <fullName evidence="2">Uncharacterized protein</fullName>
    </submittedName>
</protein>
<organism evidence="2 3">
    <name type="scientific">Papaver somniferum</name>
    <name type="common">Opium poppy</name>
    <dbReference type="NCBI Taxonomy" id="3469"/>
    <lineage>
        <taxon>Eukaryota</taxon>
        <taxon>Viridiplantae</taxon>
        <taxon>Streptophyta</taxon>
        <taxon>Embryophyta</taxon>
        <taxon>Tracheophyta</taxon>
        <taxon>Spermatophyta</taxon>
        <taxon>Magnoliopsida</taxon>
        <taxon>Ranunculales</taxon>
        <taxon>Papaveraceae</taxon>
        <taxon>Papaveroideae</taxon>
        <taxon>Papaver</taxon>
    </lineage>
</organism>
<sequence>MASTQERDEDLKETQEPGNEDVEKEIEEIIVVVPPRDDYRLHTVRSFVP</sequence>
<evidence type="ECO:0000256" key="1">
    <source>
        <dbReference type="SAM" id="MobiDB-lite"/>
    </source>
</evidence>
<feature type="compositionally biased region" description="Basic and acidic residues" evidence="1">
    <location>
        <begin position="1"/>
        <end position="15"/>
    </location>
</feature>
<reference evidence="2 3" key="1">
    <citation type="journal article" date="2018" name="Science">
        <title>The opium poppy genome and morphinan production.</title>
        <authorList>
            <person name="Guo L."/>
            <person name="Winzer T."/>
            <person name="Yang X."/>
            <person name="Li Y."/>
            <person name="Ning Z."/>
            <person name="He Z."/>
            <person name="Teodor R."/>
            <person name="Lu Y."/>
            <person name="Bowser T.A."/>
            <person name="Graham I.A."/>
            <person name="Ye K."/>
        </authorList>
    </citation>
    <scope>NUCLEOTIDE SEQUENCE [LARGE SCALE GENOMIC DNA]</scope>
    <source>
        <strain evidence="3">cv. HN1</strain>
        <tissue evidence="2">Leaves</tissue>
    </source>
</reference>
<proteinExistence type="predicted"/>
<name>A0A4Y7KY15_PAPSO</name>
<feature type="region of interest" description="Disordered" evidence="1">
    <location>
        <begin position="1"/>
        <end position="24"/>
    </location>
</feature>
<dbReference type="AlphaFoldDB" id="A0A4Y7KY15"/>
<evidence type="ECO:0000313" key="3">
    <source>
        <dbReference type="Proteomes" id="UP000316621"/>
    </source>
</evidence>
<dbReference type="EMBL" id="CM010723">
    <property type="protein sequence ID" value="RZC77078.1"/>
    <property type="molecule type" value="Genomic_DNA"/>
</dbReference>
<keyword evidence="3" id="KW-1185">Reference proteome</keyword>
<gene>
    <name evidence="2" type="ORF">C5167_001205</name>
</gene>
<accession>A0A4Y7KY15</accession>
<dbReference type="Gramene" id="RZC77078">
    <property type="protein sequence ID" value="RZC77078"/>
    <property type="gene ID" value="C5167_001205"/>
</dbReference>